<feature type="non-terminal residue" evidence="1">
    <location>
        <position position="65"/>
    </location>
</feature>
<protein>
    <submittedName>
        <fullName evidence="1">Uncharacterized protein</fullName>
    </submittedName>
</protein>
<organism evidence="1 2">
    <name type="scientific">Gossypium stocksii</name>
    <dbReference type="NCBI Taxonomy" id="47602"/>
    <lineage>
        <taxon>Eukaryota</taxon>
        <taxon>Viridiplantae</taxon>
        <taxon>Streptophyta</taxon>
        <taxon>Embryophyta</taxon>
        <taxon>Tracheophyta</taxon>
        <taxon>Spermatophyta</taxon>
        <taxon>Magnoliopsida</taxon>
        <taxon>eudicotyledons</taxon>
        <taxon>Gunneridae</taxon>
        <taxon>Pentapetalae</taxon>
        <taxon>rosids</taxon>
        <taxon>malvids</taxon>
        <taxon>Malvales</taxon>
        <taxon>Malvaceae</taxon>
        <taxon>Malvoideae</taxon>
        <taxon>Gossypium</taxon>
    </lineage>
</organism>
<keyword evidence="2" id="KW-1185">Reference proteome</keyword>
<dbReference type="EMBL" id="JAIQCV010000012">
    <property type="protein sequence ID" value="KAH1039076.1"/>
    <property type="molecule type" value="Genomic_DNA"/>
</dbReference>
<sequence>MSKGGSSSKVLAKVPAKNVRVASTPKFKRHRVSVVRDFLPGCRRVTASNFGLTRQIVVDQSSQCK</sequence>
<dbReference type="Proteomes" id="UP000828251">
    <property type="component" value="Unassembled WGS sequence"/>
</dbReference>
<evidence type="ECO:0000313" key="2">
    <source>
        <dbReference type="Proteomes" id="UP000828251"/>
    </source>
</evidence>
<proteinExistence type="predicted"/>
<gene>
    <name evidence="1" type="ORF">J1N35_040819</name>
</gene>
<dbReference type="AlphaFoldDB" id="A0A9D3UEK0"/>
<evidence type="ECO:0000313" key="1">
    <source>
        <dbReference type="EMBL" id="KAH1039076.1"/>
    </source>
</evidence>
<comment type="caution">
    <text evidence="1">The sequence shown here is derived from an EMBL/GenBank/DDBJ whole genome shotgun (WGS) entry which is preliminary data.</text>
</comment>
<accession>A0A9D3UEK0</accession>
<name>A0A9D3UEK0_9ROSI</name>
<reference evidence="1 2" key="1">
    <citation type="journal article" date="2021" name="Plant Biotechnol. J.">
        <title>Multi-omics assisted identification of the key and species-specific regulatory components of drought-tolerant mechanisms in Gossypium stocksii.</title>
        <authorList>
            <person name="Yu D."/>
            <person name="Ke L."/>
            <person name="Zhang D."/>
            <person name="Wu Y."/>
            <person name="Sun Y."/>
            <person name="Mei J."/>
            <person name="Sun J."/>
            <person name="Sun Y."/>
        </authorList>
    </citation>
    <scope>NUCLEOTIDE SEQUENCE [LARGE SCALE GENOMIC DNA]</scope>
    <source>
        <strain evidence="2">cv. E1</strain>
        <tissue evidence="1">Leaf</tissue>
    </source>
</reference>